<dbReference type="AlphaFoldDB" id="A0AAD7X224"/>
<dbReference type="InterPro" id="IPR001478">
    <property type="entry name" value="PDZ"/>
</dbReference>
<evidence type="ECO:0000259" key="2">
    <source>
        <dbReference type="PROSITE" id="PS50106"/>
    </source>
</evidence>
<dbReference type="PANTHER" id="PTHR46360">
    <property type="entry name" value="DISKS LARGE HOMOLOG 5"/>
    <property type="match status" value="1"/>
</dbReference>
<comment type="caution">
    <text evidence="3">The sequence shown here is derived from an EMBL/GenBank/DDBJ whole genome shotgun (WGS) entry which is preliminary data.</text>
</comment>
<dbReference type="Proteomes" id="UP001221898">
    <property type="component" value="Unassembled WGS sequence"/>
</dbReference>
<feature type="domain" description="PDZ" evidence="2">
    <location>
        <begin position="1"/>
        <end position="72"/>
    </location>
</feature>
<evidence type="ECO:0000256" key="1">
    <source>
        <dbReference type="SAM" id="MobiDB-lite"/>
    </source>
</evidence>
<dbReference type="SMART" id="SM00228">
    <property type="entry name" value="PDZ"/>
    <property type="match status" value="1"/>
</dbReference>
<dbReference type="InterPro" id="IPR036034">
    <property type="entry name" value="PDZ_sf"/>
</dbReference>
<sequence>MSLRGPMTHIFKGTGIFVTRVDGGSVADRKLRTNDWLLKINEQDVTNKDRKRVIGAVLNERGVINAAVRRRRPASEGLITAVRVNLVGHEDVTSSLSFARTLLHRPATARGGPPAQGGSLIAGDRLTTPVPHGSAGHGLLETMEPPDIEFTHWSCTAAPP</sequence>
<evidence type="ECO:0000313" key="3">
    <source>
        <dbReference type="EMBL" id="KAJ8418256.1"/>
    </source>
</evidence>
<dbReference type="EMBL" id="JAINUG010000002">
    <property type="protein sequence ID" value="KAJ8418256.1"/>
    <property type="molecule type" value="Genomic_DNA"/>
</dbReference>
<dbReference type="GO" id="GO:0035331">
    <property type="term" value="P:negative regulation of hippo signaling"/>
    <property type="evidence" value="ECO:0007669"/>
    <property type="project" value="TreeGrafter"/>
</dbReference>
<dbReference type="Gene3D" id="2.30.42.10">
    <property type="match status" value="1"/>
</dbReference>
<proteinExistence type="predicted"/>
<evidence type="ECO:0000313" key="4">
    <source>
        <dbReference type="Proteomes" id="UP001221898"/>
    </source>
</evidence>
<dbReference type="PROSITE" id="PS50106">
    <property type="entry name" value="PDZ"/>
    <property type="match status" value="1"/>
</dbReference>
<keyword evidence="4" id="KW-1185">Reference proteome</keyword>
<dbReference type="Pfam" id="PF00595">
    <property type="entry name" value="PDZ"/>
    <property type="match status" value="1"/>
</dbReference>
<feature type="region of interest" description="Disordered" evidence="1">
    <location>
        <begin position="107"/>
        <end position="138"/>
    </location>
</feature>
<protein>
    <recommendedName>
        <fullName evidence="2">PDZ domain-containing protein</fullName>
    </recommendedName>
</protein>
<dbReference type="SUPFAM" id="SSF50156">
    <property type="entry name" value="PDZ domain-like"/>
    <property type="match status" value="1"/>
</dbReference>
<dbReference type="InterPro" id="IPR053004">
    <property type="entry name" value="MAGUK_Signaling_Regulators"/>
</dbReference>
<name>A0AAD7X224_9TELE</name>
<organism evidence="3 4">
    <name type="scientific">Aldrovandia affinis</name>
    <dbReference type="NCBI Taxonomy" id="143900"/>
    <lineage>
        <taxon>Eukaryota</taxon>
        <taxon>Metazoa</taxon>
        <taxon>Chordata</taxon>
        <taxon>Craniata</taxon>
        <taxon>Vertebrata</taxon>
        <taxon>Euteleostomi</taxon>
        <taxon>Actinopterygii</taxon>
        <taxon>Neopterygii</taxon>
        <taxon>Teleostei</taxon>
        <taxon>Notacanthiformes</taxon>
        <taxon>Halosauridae</taxon>
        <taxon>Aldrovandia</taxon>
    </lineage>
</organism>
<dbReference type="PANTHER" id="PTHR46360:SF1">
    <property type="entry name" value="DISKS LARGE HOMOLOG 5"/>
    <property type="match status" value="1"/>
</dbReference>
<reference evidence="3" key="1">
    <citation type="journal article" date="2023" name="Science">
        <title>Genome structures resolve the early diversification of teleost fishes.</title>
        <authorList>
            <person name="Parey E."/>
            <person name="Louis A."/>
            <person name="Montfort J."/>
            <person name="Bouchez O."/>
            <person name="Roques C."/>
            <person name="Iampietro C."/>
            <person name="Lluch J."/>
            <person name="Castinel A."/>
            <person name="Donnadieu C."/>
            <person name="Desvignes T."/>
            <person name="Floi Bucao C."/>
            <person name="Jouanno E."/>
            <person name="Wen M."/>
            <person name="Mejri S."/>
            <person name="Dirks R."/>
            <person name="Jansen H."/>
            <person name="Henkel C."/>
            <person name="Chen W.J."/>
            <person name="Zahm M."/>
            <person name="Cabau C."/>
            <person name="Klopp C."/>
            <person name="Thompson A.W."/>
            <person name="Robinson-Rechavi M."/>
            <person name="Braasch I."/>
            <person name="Lecointre G."/>
            <person name="Bobe J."/>
            <person name="Postlethwait J.H."/>
            <person name="Berthelot C."/>
            <person name="Roest Crollius H."/>
            <person name="Guiguen Y."/>
        </authorList>
    </citation>
    <scope>NUCLEOTIDE SEQUENCE</scope>
    <source>
        <strain evidence="3">NC1722</strain>
    </source>
</reference>
<dbReference type="GO" id="GO:0005886">
    <property type="term" value="C:plasma membrane"/>
    <property type="evidence" value="ECO:0007669"/>
    <property type="project" value="TreeGrafter"/>
</dbReference>
<gene>
    <name evidence="3" type="ORF">AAFF_G00139650</name>
</gene>
<accession>A0AAD7X224</accession>